<keyword evidence="1" id="KW-0175">Coiled coil</keyword>
<name>A0ABR3UB73_9PLEO</name>
<evidence type="ECO:0000313" key="5">
    <source>
        <dbReference type="Proteomes" id="UP001578633"/>
    </source>
</evidence>
<feature type="compositionally biased region" description="Basic and acidic residues" evidence="2">
    <location>
        <begin position="69"/>
        <end position="81"/>
    </location>
</feature>
<feature type="transmembrane region" description="Helical" evidence="3">
    <location>
        <begin position="379"/>
        <end position="396"/>
    </location>
</feature>
<dbReference type="RefSeq" id="XP_069304327.1">
    <property type="nucleotide sequence ID" value="XM_069454930.1"/>
</dbReference>
<dbReference type="EMBL" id="JBHGVX010000008">
    <property type="protein sequence ID" value="KAL1793743.1"/>
    <property type="molecule type" value="Genomic_DNA"/>
</dbReference>
<feature type="compositionally biased region" description="Acidic residues" evidence="2">
    <location>
        <begin position="145"/>
        <end position="164"/>
    </location>
</feature>
<organism evidence="4 5">
    <name type="scientific">Alternaria dauci</name>
    <dbReference type="NCBI Taxonomy" id="48095"/>
    <lineage>
        <taxon>Eukaryota</taxon>
        <taxon>Fungi</taxon>
        <taxon>Dikarya</taxon>
        <taxon>Ascomycota</taxon>
        <taxon>Pezizomycotina</taxon>
        <taxon>Dothideomycetes</taxon>
        <taxon>Pleosporomycetidae</taxon>
        <taxon>Pleosporales</taxon>
        <taxon>Pleosporineae</taxon>
        <taxon>Pleosporaceae</taxon>
        <taxon>Alternaria</taxon>
        <taxon>Alternaria sect. Porri</taxon>
    </lineage>
</organism>
<feature type="compositionally biased region" description="Low complexity" evidence="2">
    <location>
        <begin position="45"/>
        <end position="62"/>
    </location>
</feature>
<accession>A0ABR3UB73</accession>
<feature type="region of interest" description="Disordered" evidence="2">
    <location>
        <begin position="145"/>
        <end position="190"/>
    </location>
</feature>
<keyword evidence="3" id="KW-0472">Membrane</keyword>
<feature type="transmembrane region" description="Helical" evidence="3">
    <location>
        <begin position="203"/>
        <end position="221"/>
    </location>
</feature>
<dbReference type="GeneID" id="96089047"/>
<reference evidence="4 5" key="1">
    <citation type="submission" date="2024-09" db="EMBL/GenBank/DDBJ databases">
        <title>T2T genomes of carrot and Alternaria dauci and their utility for understanding host-pathogen interaction during carrot leaf blight disease.</title>
        <authorList>
            <person name="Liu W."/>
            <person name="Xu S."/>
            <person name="Ou C."/>
            <person name="Liu X."/>
            <person name="Zhuang F."/>
            <person name="Deng X.W."/>
        </authorList>
    </citation>
    <scope>NUCLEOTIDE SEQUENCE [LARGE SCALE GENOMIC DNA]</scope>
    <source>
        <strain evidence="4 5">A2016</strain>
    </source>
</reference>
<evidence type="ECO:0000256" key="2">
    <source>
        <dbReference type="SAM" id="MobiDB-lite"/>
    </source>
</evidence>
<evidence type="ECO:0000256" key="1">
    <source>
        <dbReference type="SAM" id="Coils"/>
    </source>
</evidence>
<dbReference type="PANTHER" id="PTHR42032">
    <property type="entry name" value="YALI0E30679P"/>
    <property type="match status" value="1"/>
</dbReference>
<keyword evidence="5" id="KW-1185">Reference proteome</keyword>
<dbReference type="Proteomes" id="UP001578633">
    <property type="component" value="Chromosome 8"/>
</dbReference>
<evidence type="ECO:0000256" key="3">
    <source>
        <dbReference type="SAM" id="Phobius"/>
    </source>
</evidence>
<feature type="coiled-coil region" evidence="1">
    <location>
        <begin position="282"/>
        <end position="342"/>
    </location>
</feature>
<proteinExistence type="predicted"/>
<feature type="region of interest" description="Disordered" evidence="2">
    <location>
        <begin position="1"/>
        <end position="81"/>
    </location>
</feature>
<comment type="caution">
    <text evidence="4">The sequence shown here is derived from an EMBL/GenBank/DDBJ whole genome shotgun (WGS) entry which is preliminary data.</text>
</comment>
<feature type="transmembrane region" description="Helical" evidence="3">
    <location>
        <begin position="233"/>
        <end position="251"/>
    </location>
</feature>
<sequence length="457" mass="50552">MDTAPADGQGIHPQLRQRMLNRAATFAEGARPSTPPTAPSRRRSSLVSDLSDSRYSLRSSSDNLPRTGGRSDMDKHASSDEPSRWIALPVVAAVVPAIIGLTVDNGADVATDVLILVLAGWFLHWSVKVPWDWYHEAQQRRYLDDDTDDSTYDDTIHEEDEDAPESIKEPVGDSQDLKPNPTIDAPASRAQKEAREALKRSEMLAFVGCFLGPLLGALLMHTIRGQLMRAEGIVSDANLSIFLLIAEIPPVNRLIKMRTERILHLQRIVREAPREPVRSADAQQLSHRISELEGRIDGAQTTNNNNNNNNEVDVEKISAEVRQTTQLQLDALNRAVRRYEKRHMAQSLQIEARFQDLEARLQDALALAAAAARTGQRPGVIALTLSWIAGTISYMLQLAWDIAMYPFRTAATAVSMAKSLFVRDERRVKRKGKGGGAGQMNGHMGVATGRLQAKPTR</sequence>
<dbReference type="PANTHER" id="PTHR42032:SF1">
    <property type="entry name" value="YALI0E30679P"/>
    <property type="match status" value="1"/>
</dbReference>
<evidence type="ECO:0000313" key="4">
    <source>
        <dbReference type="EMBL" id="KAL1793743.1"/>
    </source>
</evidence>
<gene>
    <name evidence="4" type="ORF">ACET3X_008725</name>
</gene>
<keyword evidence="3" id="KW-1133">Transmembrane helix</keyword>
<keyword evidence="3" id="KW-0812">Transmembrane</keyword>
<protein>
    <submittedName>
        <fullName evidence="4">Uncharacterized protein</fullName>
    </submittedName>
</protein>
<feature type="region of interest" description="Disordered" evidence="2">
    <location>
        <begin position="428"/>
        <end position="457"/>
    </location>
</feature>